<dbReference type="GO" id="GO:0046872">
    <property type="term" value="F:metal ion binding"/>
    <property type="evidence" value="ECO:0007669"/>
    <property type="project" value="UniProtKB-KW"/>
</dbReference>
<feature type="region of interest" description="Disordered" evidence="3">
    <location>
        <begin position="38"/>
        <end position="69"/>
    </location>
</feature>
<comment type="cofactor">
    <cofactor evidence="1">
        <name>a divalent metal cation</name>
        <dbReference type="ChEBI" id="CHEBI:60240"/>
    </cofactor>
</comment>
<dbReference type="Proteomes" id="UP001557470">
    <property type="component" value="Unassembled WGS sequence"/>
</dbReference>
<sequence>MAAAARSCSCSVPGCSTSGRRQPYLSFHAFLDGSKHSASLGRASNASESGRKRLKANTTPTRFPWNNWGDDQPRRRSVFDRVNTRLGVAEGVQAGAESAAEENDQSAASNHKPASVHNYAHAGVVDAAAVQTIRLLEAKVRDLEGQLRDLSCILNINRYCATDDEFRFYTRFPSEKVFWSFWKSIAPSASRLVYWSRAQRTTDVMGLEKPSPNRRLQLVDELFLYCCRVAVGMKEKVIADIFGISTTTVSRVIITWANYLFLVLGSEPIWITRERVQATMPSKFAQYCPNVRVILNCTEIRCEAPSSLTLQSETFSNYKNTNTFKGLIGIAPCGVITFISKLYTGSISDREITQQSGILHLLQPGDACMADKGFVIDNMLSEVGATLIIPPFKRGTRFSREDTEKTQSIARLRILVERAIRRVKEYHIWDNTIPLTLSGSVNQLWVTCCLMSNYQGPLDVKGDVPV</sequence>
<evidence type="ECO:0000259" key="4">
    <source>
        <dbReference type="Pfam" id="PF13359"/>
    </source>
</evidence>
<evidence type="ECO:0000256" key="1">
    <source>
        <dbReference type="ARBA" id="ARBA00001968"/>
    </source>
</evidence>
<evidence type="ECO:0000256" key="3">
    <source>
        <dbReference type="SAM" id="MobiDB-lite"/>
    </source>
</evidence>
<feature type="domain" description="DDE Tnp4" evidence="4">
    <location>
        <begin position="296"/>
        <end position="453"/>
    </location>
</feature>
<dbReference type="EMBL" id="JAGEUA010000006">
    <property type="protein sequence ID" value="KAL0973633.1"/>
    <property type="molecule type" value="Genomic_DNA"/>
</dbReference>
<dbReference type="PANTHER" id="PTHR23080">
    <property type="entry name" value="THAP DOMAIN PROTEIN"/>
    <property type="match status" value="1"/>
</dbReference>
<evidence type="ECO:0000313" key="6">
    <source>
        <dbReference type="Proteomes" id="UP001557470"/>
    </source>
</evidence>
<reference evidence="5 6" key="1">
    <citation type="submission" date="2024-06" db="EMBL/GenBank/DDBJ databases">
        <authorList>
            <person name="Pan Q."/>
            <person name="Wen M."/>
            <person name="Jouanno E."/>
            <person name="Zahm M."/>
            <person name="Klopp C."/>
            <person name="Cabau C."/>
            <person name="Louis A."/>
            <person name="Berthelot C."/>
            <person name="Parey E."/>
            <person name="Roest Crollius H."/>
            <person name="Montfort J."/>
            <person name="Robinson-Rechavi M."/>
            <person name="Bouchez O."/>
            <person name="Lampietro C."/>
            <person name="Lopez Roques C."/>
            <person name="Donnadieu C."/>
            <person name="Postlethwait J."/>
            <person name="Bobe J."/>
            <person name="Verreycken H."/>
            <person name="Guiguen Y."/>
        </authorList>
    </citation>
    <scope>NUCLEOTIDE SEQUENCE [LARGE SCALE GENOMIC DNA]</scope>
    <source>
        <strain evidence="5">Up_M1</strain>
        <tissue evidence="5">Testis</tissue>
    </source>
</reference>
<dbReference type="Pfam" id="PF13359">
    <property type="entry name" value="DDE_Tnp_4"/>
    <property type="match status" value="1"/>
</dbReference>
<dbReference type="AlphaFoldDB" id="A0ABD0WPD4"/>
<gene>
    <name evidence="5" type="ORF">UPYG_G00207540</name>
</gene>
<evidence type="ECO:0000313" key="5">
    <source>
        <dbReference type="EMBL" id="KAL0973633.1"/>
    </source>
</evidence>
<protein>
    <recommendedName>
        <fullName evidence="4">DDE Tnp4 domain-containing protein</fullName>
    </recommendedName>
</protein>
<evidence type="ECO:0000256" key="2">
    <source>
        <dbReference type="ARBA" id="ARBA00022723"/>
    </source>
</evidence>
<proteinExistence type="predicted"/>
<dbReference type="PANTHER" id="PTHR23080:SF142">
    <property type="entry name" value="SI:CH211-69L10.4"/>
    <property type="match status" value="1"/>
</dbReference>
<organism evidence="5 6">
    <name type="scientific">Umbra pygmaea</name>
    <name type="common">Eastern mudminnow</name>
    <dbReference type="NCBI Taxonomy" id="75934"/>
    <lineage>
        <taxon>Eukaryota</taxon>
        <taxon>Metazoa</taxon>
        <taxon>Chordata</taxon>
        <taxon>Craniata</taxon>
        <taxon>Vertebrata</taxon>
        <taxon>Euteleostomi</taxon>
        <taxon>Actinopterygii</taxon>
        <taxon>Neopterygii</taxon>
        <taxon>Teleostei</taxon>
        <taxon>Protacanthopterygii</taxon>
        <taxon>Esociformes</taxon>
        <taxon>Umbridae</taxon>
        <taxon>Umbra</taxon>
    </lineage>
</organism>
<dbReference type="InterPro" id="IPR027806">
    <property type="entry name" value="HARBI1_dom"/>
</dbReference>
<keyword evidence="2" id="KW-0479">Metal-binding</keyword>
<comment type="caution">
    <text evidence="5">The sequence shown here is derived from an EMBL/GenBank/DDBJ whole genome shotgun (WGS) entry which is preliminary data.</text>
</comment>
<keyword evidence="6" id="KW-1185">Reference proteome</keyword>
<accession>A0ABD0WPD4</accession>
<name>A0ABD0WPD4_UMBPY</name>